<dbReference type="RefSeq" id="WP_094067393.1">
    <property type="nucleotide sequence ID" value="NZ_CABPSX010000001.1"/>
</dbReference>
<dbReference type="GO" id="GO:0009446">
    <property type="term" value="P:putrescine biosynthetic process"/>
    <property type="evidence" value="ECO:0007669"/>
    <property type="project" value="InterPro"/>
</dbReference>
<proteinExistence type="predicted"/>
<evidence type="ECO:0000256" key="2">
    <source>
        <dbReference type="SAM" id="MobiDB-lite"/>
    </source>
</evidence>
<dbReference type="AlphaFoldDB" id="A0A5E5NZH0"/>
<evidence type="ECO:0000256" key="1">
    <source>
        <dbReference type="ARBA" id="ARBA00022801"/>
    </source>
</evidence>
<feature type="region of interest" description="Disordered" evidence="2">
    <location>
        <begin position="1"/>
        <end position="20"/>
    </location>
</feature>
<dbReference type="PANTHER" id="PTHR31377:SF0">
    <property type="entry name" value="AGMATINE DEIMINASE-RELATED"/>
    <property type="match status" value="1"/>
</dbReference>
<dbReference type="SUPFAM" id="SSF55909">
    <property type="entry name" value="Pentein"/>
    <property type="match status" value="1"/>
</dbReference>
<evidence type="ECO:0000313" key="3">
    <source>
        <dbReference type="EMBL" id="VVG69454.1"/>
    </source>
</evidence>
<keyword evidence="1 3" id="KW-0378">Hydrolase</keyword>
<dbReference type="OrthoDB" id="9808013at2"/>
<sequence length="356" mass="38699">MTASHHDFGATGAKATGRWRMPPEWHPHAACWMAWPSHTVVSGARRHEVIPELGAIAHAIAEFEPLRVAVAPADMEEALRFLPVSATLHLMPVDDHWMRDTGPTFVFDNAMTAHAVRWNFNGWGQKLRPMPDADPHVAERVGRALGTGSSSAPLVAEGGALHVDGEGTLLVTQTSILNDNRNPGMTRREAEAVFRHWLGVTHIVWLPGSSLDVITDGHVDGSTCFVRPGVLLATGAQGDDEWARETRENLRALRLARDACGRSFEIGLLPTPDFDALPANVAGDPDFAPVYVNFYLPNEGVVMAAFGDPAADAHAHDIVKRAFPDRHVVQLPLRGIARRGGGIHCCTQQQPAAAWR</sequence>
<organism evidence="3 4">
    <name type="scientific">Pandoraea apista</name>
    <dbReference type="NCBI Taxonomy" id="93218"/>
    <lineage>
        <taxon>Bacteria</taxon>
        <taxon>Pseudomonadati</taxon>
        <taxon>Pseudomonadota</taxon>
        <taxon>Betaproteobacteria</taxon>
        <taxon>Burkholderiales</taxon>
        <taxon>Burkholderiaceae</taxon>
        <taxon>Pandoraea</taxon>
    </lineage>
</organism>
<dbReference type="Proteomes" id="UP000364291">
    <property type="component" value="Unassembled WGS sequence"/>
</dbReference>
<dbReference type="InterPro" id="IPR007466">
    <property type="entry name" value="Peptidyl-Arg-deiminase_porph"/>
</dbReference>
<dbReference type="EC" id="3.5.3.12" evidence="3"/>
<dbReference type="GO" id="GO:0047632">
    <property type="term" value="F:agmatine deiminase activity"/>
    <property type="evidence" value="ECO:0007669"/>
    <property type="project" value="UniProtKB-EC"/>
</dbReference>
<dbReference type="EMBL" id="CABPSX010000001">
    <property type="protein sequence ID" value="VVG69454.1"/>
    <property type="molecule type" value="Genomic_DNA"/>
</dbReference>
<gene>
    <name evidence="3" type="primary">aguA</name>
    <name evidence="3" type="ORF">PAP18089_00409</name>
</gene>
<name>A0A5E5NZH0_9BURK</name>
<protein>
    <submittedName>
        <fullName evidence="3">Agmatine deiminase</fullName>
        <ecNumber evidence="3">3.5.3.12</ecNumber>
    </submittedName>
</protein>
<reference evidence="3 4" key="1">
    <citation type="submission" date="2019-08" db="EMBL/GenBank/DDBJ databases">
        <authorList>
            <person name="Peeters C."/>
        </authorList>
    </citation>
    <scope>NUCLEOTIDE SEQUENCE [LARGE SCALE GENOMIC DNA]</scope>
    <source>
        <strain evidence="3 4">LMG 18089</strain>
    </source>
</reference>
<dbReference type="Gene3D" id="3.75.10.10">
    <property type="entry name" value="L-arginine/glycine Amidinotransferase, Chain A"/>
    <property type="match status" value="1"/>
</dbReference>
<evidence type="ECO:0000313" key="4">
    <source>
        <dbReference type="Proteomes" id="UP000364291"/>
    </source>
</evidence>
<dbReference type="GO" id="GO:0004668">
    <property type="term" value="F:protein-arginine deiminase activity"/>
    <property type="evidence" value="ECO:0007669"/>
    <property type="project" value="InterPro"/>
</dbReference>
<accession>A0A5E5NZH0</accession>
<dbReference type="PANTHER" id="PTHR31377">
    <property type="entry name" value="AGMATINE DEIMINASE-RELATED"/>
    <property type="match status" value="1"/>
</dbReference>
<dbReference type="Pfam" id="PF04371">
    <property type="entry name" value="PAD_porph"/>
    <property type="match status" value="1"/>
</dbReference>